<sequence length="77" mass="9048">MEAVIKMGAEDFTKKVAEESEIDSEREELLGVDNIFKAVDLERRLEEKGKQLKEKDKQLKEIEKEIKQLKKQLDETK</sequence>
<evidence type="ECO:0000256" key="1">
    <source>
        <dbReference type="SAM" id="Coils"/>
    </source>
</evidence>
<feature type="non-terminal residue" evidence="2">
    <location>
        <position position="77"/>
    </location>
</feature>
<keyword evidence="1" id="KW-0175">Coiled coil</keyword>
<protein>
    <submittedName>
        <fullName evidence="2">Uncharacterized protein</fullName>
    </submittedName>
</protein>
<reference evidence="2" key="1">
    <citation type="journal article" date="2015" name="Nature">
        <title>Complex archaea that bridge the gap between prokaryotes and eukaryotes.</title>
        <authorList>
            <person name="Spang A."/>
            <person name="Saw J.H."/>
            <person name="Jorgensen S.L."/>
            <person name="Zaremba-Niedzwiedzka K."/>
            <person name="Martijn J."/>
            <person name="Lind A.E."/>
            <person name="van Eijk R."/>
            <person name="Schleper C."/>
            <person name="Guy L."/>
            <person name="Ettema T.J."/>
        </authorList>
    </citation>
    <scope>NUCLEOTIDE SEQUENCE</scope>
</reference>
<organism evidence="2">
    <name type="scientific">marine sediment metagenome</name>
    <dbReference type="NCBI Taxonomy" id="412755"/>
    <lineage>
        <taxon>unclassified sequences</taxon>
        <taxon>metagenomes</taxon>
        <taxon>ecological metagenomes</taxon>
    </lineage>
</organism>
<dbReference type="AlphaFoldDB" id="A0A0F9KJR7"/>
<feature type="coiled-coil region" evidence="1">
    <location>
        <begin position="38"/>
        <end position="75"/>
    </location>
</feature>
<proteinExistence type="predicted"/>
<evidence type="ECO:0000313" key="2">
    <source>
        <dbReference type="EMBL" id="KKM15515.1"/>
    </source>
</evidence>
<accession>A0A0F9KJR7</accession>
<gene>
    <name evidence="2" type="ORF">LCGC14_1695330</name>
</gene>
<name>A0A0F9KJR7_9ZZZZ</name>
<comment type="caution">
    <text evidence="2">The sequence shown here is derived from an EMBL/GenBank/DDBJ whole genome shotgun (WGS) entry which is preliminary data.</text>
</comment>
<dbReference type="EMBL" id="LAZR01014888">
    <property type="protein sequence ID" value="KKM15515.1"/>
    <property type="molecule type" value="Genomic_DNA"/>
</dbReference>